<evidence type="ECO:0000256" key="2">
    <source>
        <dbReference type="ARBA" id="ARBA00012438"/>
    </source>
</evidence>
<feature type="transmembrane region" description="Helical" evidence="9">
    <location>
        <begin position="163"/>
        <end position="187"/>
    </location>
</feature>
<dbReference type="InterPro" id="IPR036890">
    <property type="entry name" value="HATPase_C_sf"/>
</dbReference>
<evidence type="ECO:0000256" key="6">
    <source>
        <dbReference type="ARBA" id="ARBA00022777"/>
    </source>
</evidence>
<evidence type="ECO:0000259" key="10">
    <source>
        <dbReference type="Pfam" id="PF07730"/>
    </source>
</evidence>
<dbReference type="EMBL" id="SNXZ01000008">
    <property type="protein sequence ID" value="TDP92130.1"/>
    <property type="molecule type" value="Genomic_DNA"/>
</dbReference>
<evidence type="ECO:0000256" key="3">
    <source>
        <dbReference type="ARBA" id="ARBA00022553"/>
    </source>
</evidence>
<evidence type="ECO:0000256" key="1">
    <source>
        <dbReference type="ARBA" id="ARBA00000085"/>
    </source>
</evidence>
<dbReference type="GO" id="GO:0000155">
    <property type="term" value="F:phosphorelay sensor kinase activity"/>
    <property type="evidence" value="ECO:0007669"/>
    <property type="project" value="InterPro"/>
</dbReference>
<gene>
    <name evidence="11" type="ORF">EV186_108343</name>
</gene>
<dbReference type="InterPro" id="IPR011712">
    <property type="entry name" value="Sig_transdc_His_kin_sub3_dim/P"/>
</dbReference>
<proteinExistence type="predicted"/>
<feature type="transmembrane region" description="Helical" evidence="9">
    <location>
        <begin position="114"/>
        <end position="143"/>
    </location>
</feature>
<keyword evidence="8" id="KW-0902">Two-component regulatory system</keyword>
<keyword evidence="3" id="KW-0597">Phosphoprotein</keyword>
<dbReference type="Pfam" id="PF07730">
    <property type="entry name" value="HisKA_3"/>
    <property type="match status" value="1"/>
</dbReference>
<evidence type="ECO:0000256" key="8">
    <source>
        <dbReference type="ARBA" id="ARBA00023012"/>
    </source>
</evidence>
<evidence type="ECO:0000256" key="4">
    <source>
        <dbReference type="ARBA" id="ARBA00022679"/>
    </source>
</evidence>
<dbReference type="GO" id="GO:0046983">
    <property type="term" value="F:protein dimerization activity"/>
    <property type="evidence" value="ECO:0007669"/>
    <property type="project" value="InterPro"/>
</dbReference>
<dbReference type="CDD" id="cd16917">
    <property type="entry name" value="HATPase_UhpB-NarQ-NarX-like"/>
    <property type="match status" value="1"/>
</dbReference>
<feature type="domain" description="Signal transduction histidine kinase subgroup 3 dimerisation and phosphoacceptor" evidence="10">
    <location>
        <begin position="215"/>
        <end position="280"/>
    </location>
</feature>
<keyword evidence="7" id="KW-0067">ATP-binding</keyword>
<dbReference type="InterPro" id="IPR050482">
    <property type="entry name" value="Sensor_HK_TwoCompSys"/>
</dbReference>
<feature type="transmembrane region" description="Helical" evidence="9">
    <location>
        <begin position="23"/>
        <end position="44"/>
    </location>
</feature>
<dbReference type="Gene3D" id="3.30.565.10">
    <property type="entry name" value="Histidine kinase-like ATPase, C-terminal domain"/>
    <property type="match status" value="1"/>
</dbReference>
<dbReference type="Proteomes" id="UP000295444">
    <property type="component" value="Unassembled WGS sequence"/>
</dbReference>
<keyword evidence="9" id="KW-1133">Transmembrane helix</keyword>
<reference evidence="11 12" key="1">
    <citation type="submission" date="2019-03" db="EMBL/GenBank/DDBJ databases">
        <title>Genomic Encyclopedia of Type Strains, Phase IV (KMG-IV): sequencing the most valuable type-strain genomes for metagenomic binning, comparative biology and taxonomic classification.</title>
        <authorList>
            <person name="Goeker M."/>
        </authorList>
    </citation>
    <scope>NUCLEOTIDE SEQUENCE [LARGE SCALE GENOMIC DNA]</scope>
    <source>
        <strain evidence="11 12">DSM 45361</strain>
    </source>
</reference>
<keyword evidence="5" id="KW-0547">Nucleotide-binding</keyword>
<keyword evidence="9" id="KW-0472">Membrane</keyword>
<evidence type="ECO:0000256" key="9">
    <source>
        <dbReference type="SAM" id="Phobius"/>
    </source>
</evidence>
<feature type="transmembrane region" description="Helical" evidence="9">
    <location>
        <begin position="56"/>
        <end position="80"/>
    </location>
</feature>
<comment type="catalytic activity">
    <reaction evidence="1">
        <text>ATP + protein L-histidine = ADP + protein N-phospho-L-histidine.</text>
        <dbReference type="EC" id="2.7.13.3"/>
    </reaction>
</comment>
<dbReference type="EC" id="2.7.13.3" evidence="2"/>
<evidence type="ECO:0000256" key="5">
    <source>
        <dbReference type="ARBA" id="ARBA00022741"/>
    </source>
</evidence>
<dbReference type="GO" id="GO:0005524">
    <property type="term" value="F:ATP binding"/>
    <property type="evidence" value="ECO:0007669"/>
    <property type="project" value="UniProtKB-KW"/>
</dbReference>
<protein>
    <recommendedName>
        <fullName evidence="2">histidine kinase</fullName>
        <ecNumber evidence="2">2.7.13.3</ecNumber>
    </recommendedName>
</protein>
<evidence type="ECO:0000313" key="11">
    <source>
        <dbReference type="EMBL" id="TDP92130.1"/>
    </source>
</evidence>
<evidence type="ECO:0000256" key="7">
    <source>
        <dbReference type="ARBA" id="ARBA00022840"/>
    </source>
</evidence>
<name>A0A4R6RYE1_LABRH</name>
<evidence type="ECO:0000313" key="12">
    <source>
        <dbReference type="Proteomes" id="UP000295444"/>
    </source>
</evidence>
<accession>A0A4R6RYE1</accession>
<dbReference type="Gene3D" id="1.20.5.1930">
    <property type="match status" value="1"/>
</dbReference>
<dbReference type="PANTHER" id="PTHR24421">
    <property type="entry name" value="NITRATE/NITRITE SENSOR PROTEIN NARX-RELATED"/>
    <property type="match status" value="1"/>
</dbReference>
<keyword evidence="4" id="KW-0808">Transferase</keyword>
<dbReference type="RefSeq" id="WP_243754448.1">
    <property type="nucleotide sequence ID" value="NZ_SNXZ01000008.1"/>
</dbReference>
<organism evidence="11 12">
    <name type="scientific">Labedaea rhizosphaerae</name>
    <dbReference type="NCBI Taxonomy" id="598644"/>
    <lineage>
        <taxon>Bacteria</taxon>
        <taxon>Bacillati</taxon>
        <taxon>Actinomycetota</taxon>
        <taxon>Actinomycetes</taxon>
        <taxon>Pseudonocardiales</taxon>
        <taxon>Pseudonocardiaceae</taxon>
        <taxon>Labedaea</taxon>
    </lineage>
</organism>
<dbReference type="SUPFAM" id="SSF55874">
    <property type="entry name" value="ATPase domain of HSP90 chaperone/DNA topoisomerase II/histidine kinase"/>
    <property type="match status" value="1"/>
</dbReference>
<comment type="caution">
    <text evidence="11">The sequence shown here is derived from an EMBL/GenBank/DDBJ whole genome shotgun (WGS) entry which is preliminary data.</text>
</comment>
<keyword evidence="12" id="KW-1185">Reference proteome</keyword>
<keyword evidence="9" id="KW-0812">Transmembrane</keyword>
<dbReference type="GO" id="GO:0016020">
    <property type="term" value="C:membrane"/>
    <property type="evidence" value="ECO:0007669"/>
    <property type="project" value="InterPro"/>
</dbReference>
<keyword evidence="6 11" id="KW-0418">Kinase</keyword>
<sequence length="416" mass="45096">MSASRLIALVFGPLTDPSTYRRWVYLILGGALFVPFVLIGMVVVPTILPASTPSNGWFWLIALVAVLGALVGCAFVPALAPAVRVVEVTAVRELLTDRVPAGSKPLRSRCARWFVAHLLLGAVISLITLVVPAWVVLAFLAPFRGSIALFGLSLRIPVGWASAWVPLVGLLSFVALAHLVLAISVVLERLAPRWLGPSPRERLLAMKRQNDELQERNRLARELHDSVGHALSVVTVQAGAARKVLANDPEFAERALNAIEESARVALEDLDYVLGVLRSGVEHPHAPPSTLRQVPLLILRLDLAVALSIRGDPDAVPPAVSREAYRIVQECLTNVLRHAGNVPVDLIITVEPDELRIVVDNPITRPARTRPGGGRGLEGMRERVFILGGTLSCQAEPGDRWRVEAGIPLRAGRLRL</sequence>
<dbReference type="PANTHER" id="PTHR24421:SF10">
    <property type="entry name" value="NITRATE_NITRITE SENSOR PROTEIN NARQ"/>
    <property type="match status" value="1"/>
</dbReference>
<dbReference type="AlphaFoldDB" id="A0A4R6RYE1"/>